<feature type="transmembrane region" description="Helical" evidence="9">
    <location>
        <begin position="122"/>
        <end position="141"/>
    </location>
</feature>
<evidence type="ECO:0000259" key="10">
    <source>
        <dbReference type="SMART" id="SM00387"/>
    </source>
</evidence>
<organism evidence="11 12">
    <name type="scientific">Streptomyces echinatus</name>
    <dbReference type="NCBI Taxonomy" id="67293"/>
    <lineage>
        <taxon>Bacteria</taxon>
        <taxon>Bacillati</taxon>
        <taxon>Actinomycetota</taxon>
        <taxon>Actinomycetes</taxon>
        <taxon>Kitasatosporales</taxon>
        <taxon>Streptomycetaceae</taxon>
        <taxon>Streptomyces</taxon>
    </lineage>
</organism>
<dbReference type="InterPro" id="IPR029016">
    <property type="entry name" value="GAF-like_dom_sf"/>
</dbReference>
<evidence type="ECO:0000256" key="6">
    <source>
        <dbReference type="ARBA" id="ARBA00022777"/>
    </source>
</evidence>
<evidence type="ECO:0000256" key="9">
    <source>
        <dbReference type="SAM" id="Phobius"/>
    </source>
</evidence>
<keyword evidence="5" id="KW-0547">Nucleotide-binding</keyword>
<keyword evidence="4" id="KW-0808">Transferase</keyword>
<dbReference type="Gene3D" id="1.20.5.1930">
    <property type="match status" value="1"/>
</dbReference>
<dbReference type="PANTHER" id="PTHR24421:SF10">
    <property type="entry name" value="NITRATE_NITRITE SENSOR PROTEIN NARQ"/>
    <property type="match status" value="1"/>
</dbReference>
<protein>
    <recommendedName>
        <fullName evidence="2">histidine kinase</fullName>
        <ecNumber evidence="2">2.7.13.3</ecNumber>
    </recommendedName>
</protein>
<feature type="transmembrane region" description="Helical" evidence="9">
    <location>
        <begin position="87"/>
        <end position="110"/>
    </location>
</feature>
<dbReference type="Gene3D" id="3.30.565.10">
    <property type="entry name" value="Histidine kinase-like ATPase, C-terminal domain"/>
    <property type="match status" value="1"/>
</dbReference>
<name>A0A7W9Q256_9ACTN</name>
<dbReference type="AlphaFoldDB" id="A0A7W9Q256"/>
<dbReference type="SMART" id="SM00387">
    <property type="entry name" value="HATPase_c"/>
    <property type="match status" value="1"/>
</dbReference>
<dbReference type="Proteomes" id="UP000585836">
    <property type="component" value="Unassembled WGS sequence"/>
</dbReference>
<dbReference type="Pfam" id="PF02518">
    <property type="entry name" value="HATPase_c"/>
    <property type="match status" value="1"/>
</dbReference>
<evidence type="ECO:0000256" key="2">
    <source>
        <dbReference type="ARBA" id="ARBA00012438"/>
    </source>
</evidence>
<dbReference type="Pfam" id="PF07730">
    <property type="entry name" value="HisKA_3"/>
    <property type="match status" value="1"/>
</dbReference>
<feature type="transmembrane region" description="Helical" evidence="9">
    <location>
        <begin position="55"/>
        <end position="75"/>
    </location>
</feature>
<keyword evidence="9" id="KW-1133">Transmembrane helix</keyword>
<dbReference type="GO" id="GO:0016020">
    <property type="term" value="C:membrane"/>
    <property type="evidence" value="ECO:0007669"/>
    <property type="project" value="InterPro"/>
</dbReference>
<sequence>MIAGLTLVFVMLTRSAPRPDWHPWIIAALEPVACLAYAFPGFVITRRRPRNPIGWLLLVSGFGAALDALAHAYALHAIPRDLPGATLAAWSSNWAFVVDLFPLYFLLLFFPDGRLPSVRWRIAAWFVGGCGVWALLFSAFVPGPIDRQYFPTVTNPFGSSLVPFADPANEGVLSILFVACPFFLAAASLIRRYVTRSGTPRQQIKWVAFAALVDLLMVLMITPFHKEALGTAAMDLASVVLSTAIAVAITRHRLFDIDRLLSRSLLYTALTAGAIGLYTASVSILGVVIQGTVPATAALLATATVAVALQPMHRVLQRIISRFIYGLRDDPYAALAGLGRQLEATTGPEAVLPQAAATVGQALRLPYVAVELNGHDTDTLPVARYGSEVPDVLRLPLVCQGEEVGALVLGARTPGEPFTAADLRLLRDVARHIAQAAAGVRLTLALLRSRQQLIATRAQERRRIGRELHDGVNSVLSEVVWGLQAARKWLRTEPGKADELLSAGLTRIHEGIETVRHISRGLRSPIDGVGLLDALRDYIERCPMFVDADLPEELPKLPAAVEEAAYWIAVEALTNVLRHAHASCCRVRLDVTDDSLRVTVTDNGRGLPVPLRLGVGLGSMRERAAEIGGTCQVDSSAEGGSEVAVQLPRVLPGVELDDPA</sequence>
<dbReference type="EMBL" id="JACHJK010000022">
    <property type="protein sequence ID" value="MBB5932170.1"/>
    <property type="molecule type" value="Genomic_DNA"/>
</dbReference>
<keyword evidence="6 11" id="KW-0418">Kinase</keyword>
<evidence type="ECO:0000256" key="8">
    <source>
        <dbReference type="ARBA" id="ARBA00023012"/>
    </source>
</evidence>
<evidence type="ECO:0000313" key="12">
    <source>
        <dbReference type="Proteomes" id="UP000585836"/>
    </source>
</evidence>
<dbReference type="PANTHER" id="PTHR24421">
    <property type="entry name" value="NITRATE/NITRITE SENSOR PROTEIN NARX-RELATED"/>
    <property type="match status" value="1"/>
</dbReference>
<dbReference type="InterPro" id="IPR003594">
    <property type="entry name" value="HATPase_dom"/>
</dbReference>
<keyword evidence="3" id="KW-0597">Phosphoprotein</keyword>
<comment type="catalytic activity">
    <reaction evidence="1">
        <text>ATP + protein L-histidine = ADP + protein N-phospho-L-histidine.</text>
        <dbReference type="EC" id="2.7.13.3"/>
    </reaction>
</comment>
<dbReference type="GO" id="GO:0000155">
    <property type="term" value="F:phosphorelay sensor kinase activity"/>
    <property type="evidence" value="ECO:0007669"/>
    <property type="project" value="InterPro"/>
</dbReference>
<comment type="caution">
    <text evidence="11">The sequence shown here is derived from an EMBL/GenBank/DDBJ whole genome shotgun (WGS) entry which is preliminary data.</text>
</comment>
<dbReference type="Gene3D" id="3.30.450.40">
    <property type="match status" value="1"/>
</dbReference>
<evidence type="ECO:0000256" key="7">
    <source>
        <dbReference type="ARBA" id="ARBA00022840"/>
    </source>
</evidence>
<evidence type="ECO:0000256" key="4">
    <source>
        <dbReference type="ARBA" id="ARBA00022679"/>
    </source>
</evidence>
<dbReference type="SUPFAM" id="SSF55781">
    <property type="entry name" value="GAF domain-like"/>
    <property type="match status" value="1"/>
</dbReference>
<dbReference type="InterPro" id="IPR003018">
    <property type="entry name" value="GAF"/>
</dbReference>
<evidence type="ECO:0000256" key="5">
    <source>
        <dbReference type="ARBA" id="ARBA00022741"/>
    </source>
</evidence>
<keyword evidence="7" id="KW-0067">ATP-binding</keyword>
<dbReference type="Pfam" id="PF01590">
    <property type="entry name" value="GAF"/>
    <property type="match status" value="1"/>
</dbReference>
<dbReference type="InterPro" id="IPR011712">
    <property type="entry name" value="Sig_transdc_His_kin_sub3_dim/P"/>
</dbReference>
<dbReference type="RefSeq" id="WP_184974225.1">
    <property type="nucleotide sequence ID" value="NZ_BAAAWF010000091.1"/>
</dbReference>
<dbReference type="SUPFAM" id="SSF55874">
    <property type="entry name" value="ATPase domain of HSP90 chaperone/DNA topoisomerase II/histidine kinase"/>
    <property type="match status" value="1"/>
</dbReference>
<feature type="transmembrane region" description="Helical" evidence="9">
    <location>
        <begin position="266"/>
        <end position="289"/>
    </location>
</feature>
<keyword evidence="9" id="KW-0812">Transmembrane</keyword>
<proteinExistence type="predicted"/>
<accession>A0A7W9Q256</accession>
<gene>
    <name evidence="11" type="ORF">FHS34_007679</name>
</gene>
<dbReference type="GO" id="GO:0046983">
    <property type="term" value="F:protein dimerization activity"/>
    <property type="evidence" value="ECO:0007669"/>
    <property type="project" value="InterPro"/>
</dbReference>
<keyword evidence="12" id="KW-1185">Reference proteome</keyword>
<feature type="transmembrane region" description="Helical" evidence="9">
    <location>
        <begin position="295"/>
        <end position="312"/>
    </location>
</feature>
<evidence type="ECO:0000256" key="1">
    <source>
        <dbReference type="ARBA" id="ARBA00000085"/>
    </source>
</evidence>
<dbReference type="EC" id="2.7.13.3" evidence="2"/>
<feature type="transmembrane region" description="Helical" evidence="9">
    <location>
        <begin position="171"/>
        <end position="194"/>
    </location>
</feature>
<keyword evidence="9" id="KW-0472">Membrane</keyword>
<keyword evidence="8" id="KW-0902">Two-component regulatory system</keyword>
<dbReference type="InterPro" id="IPR050482">
    <property type="entry name" value="Sensor_HK_TwoCompSys"/>
</dbReference>
<feature type="transmembrane region" description="Helical" evidence="9">
    <location>
        <begin position="206"/>
        <end position="224"/>
    </location>
</feature>
<dbReference type="GO" id="GO:0005524">
    <property type="term" value="F:ATP binding"/>
    <property type="evidence" value="ECO:0007669"/>
    <property type="project" value="UniProtKB-KW"/>
</dbReference>
<feature type="transmembrane region" description="Helical" evidence="9">
    <location>
        <begin position="236"/>
        <end position="254"/>
    </location>
</feature>
<evidence type="ECO:0000313" key="11">
    <source>
        <dbReference type="EMBL" id="MBB5932170.1"/>
    </source>
</evidence>
<feature type="domain" description="Histidine kinase/HSP90-like ATPase" evidence="10">
    <location>
        <begin position="560"/>
        <end position="651"/>
    </location>
</feature>
<evidence type="ECO:0000256" key="3">
    <source>
        <dbReference type="ARBA" id="ARBA00022553"/>
    </source>
</evidence>
<dbReference type="InterPro" id="IPR036890">
    <property type="entry name" value="HATPase_C_sf"/>
</dbReference>
<dbReference type="CDD" id="cd16917">
    <property type="entry name" value="HATPase_UhpB-NarQ-NarX-like"/>
    <property type="match status" value="1"/>
</dbReference>
<feature type="transmembrane region" description="Helical" evidence="9">
    <location>
        <begin position="25"/>
        <end position="43"/>
    </location>
</feature>
<reference evidence="11 12" key="1">
    <citation type="submission" date="2020-08" db="EMBL/GenBank/DDBJ databases">
        <title>Genomic Encyclopedia of Type Strains, Phase III (KMG-III): the genomes of soil and plant-associated and newly described type strains.</title>
        <authorList>
            <person name="Whitman W."/>
        </authorList>
    </citation>
    <scope>NUCLEOTIDE SEQUENCE [LARGE SCALE GENOMIC DNA]</scope>
    <source>
        <strain evidence="11 12">CECT 3313</strain>
    </source>
</reference>